<keyword evidence="2" id="KW-1185">Reference proteome</keyword>
<feature type="non-terminal residue" evidence="1">
    <location>
        <position position="85"/>
    </location>
</feature>
<reference evidence="1 2" key="1">
    <citation type="journal article" date="2023" name="Plants (Basel)">
        <title>Bridging the Gap: Combining Genomics and Transcriptomics Approaches to Understand Stylosanthes scabra, an Orphan Legume from the Brazilian Caatinga.</title>
        <authorList>
            <person name="Ferreira-Neto J.R.C."/>
            <person name="da Silva M.D."/>
            <person name="Binneck E."/>
            <person name="de Melo N.F."/>
            <person name="da Silva R.H."/>
            <person name="de Melo A.L.T.M."/>
            <person name="Pandolfi V."/>
            <person name="Bustamante F.O."/>
            <person name="Brasileiro-Vidal A.C."/>
            <person name="Benko-Iseppon A.M."/>
        </authorList>
    </citation>
    <scope>NUCLEOTIDE SEQUENCE [LARGE SCALE GENOMIC DNA]</scope>
    <source>
        <tissue evidence="1">Leaves</tissue>
    </source>
</reference>
<sequence>QTTKGDDKAIPYPKEEDAEGCMWIDVIEELIMEVQKEEAMKQARYDDLDDTNHGFVLQKIDDIVQKNEESVQQKNESMLQKNSEQ</sequence>
<protein>
    <submittedName>
        <fullName evidence="1">Uncharacterized protein</fullName>
    </submittedName>
</protein>
<gene>
    <name evidence="1" type="ORF">PIB30_098638</name>
</gene>
<evidence type="ECO:0000313" key="1">
    <source>
        <dbReference type="EMBL" id="MED6140953.1"/>
    </source>
</evidence>
<dbReference type="Proteomes" id="UP001341840">
    <property type="component" value="Unassembled WGS sequence"/>
</dbReference>
<organism evidence="1 2">
    <name type="scientific">Stylosanthes scabra</name>
    <dbReference type="NCBI Taxonomy" id="79078"/>
    <lineage>
        <taxon>Eukaryota</taxon>
        <taxon>Viridiplantae</taxon>
        <taxon>Streptophyta</taxon>
        <taxon>Embryophyta</taxon>
        <taxon>Tracheophyta</taxon>
        <taxon>Spermatophyta</taxon>
        <taxon>Magnoliopsida</taxon>
        <taxon>eudicotyledons</taxon>
        <taxon>Gunneridae</taxon>
        <taxon>Pentapetalae</taxon>
        <taxon>rosids</taxon>
        <taxon>fabids</taxon>
        <taxon>Fabales</taxon>
        <taxon>Fabaceae</taxon>
        <taxon>Papilionoideae</taxon>
        <taxon>50 kb inversion clade</taxon>
        <taxon>dalbergioids sensu lato</taxon>
        <taxon>Dalbergieae</taxon>
        <taxon>Pterocarpus clade</taxon>
        <taxon>Stylosanthes</taxon>
    </lineage>
</organism>
<dbReference type="EMBL" id="JASCZI010062961">
    <property type="protein sequence ID" value="MED6140953.1"/>
    <property type="molecule type" value="Genomic_DNA"/>
</dbReference>
<comment type="caution">
    <text evidence="1">The sequence shown here is derived from an EMBL/GenBank/DDBJ whole genome shotgun (WGS) entry which is preliminary data.</text>
</comment>
<name>A0ABU6SZ00_9FABA</name>
<accession>A0ABU6SZ00</accession>
<feature type="non-terminal residue" evidence="1">
    <location>
        <position position="1"/>
    </location>
</feature>
<evidence type="ECO:0000313" key="2">
    <source>
        <dbReference type="Proteomes" id="UP001341840"/>
    </source>
</evidence>
<proteinExistence type="predicted"/>